<organism evidence="1 2">
    <name type="scientific">Vigna unguiculata</name>
    <name type="common">Cowpea</name>
    <dbReference type="NCBI Taxonomy" id="3917"/>
    <lineage>
        <taxon>Eukaryota</taxon>
        <taxon>Viridiplantae</taxon>
        <taxon>Streptophyta</taxon>
        <taxon>Embryophyta</taxon>
        <taxon>Tracheophyta</taxon>
        <taxon>Spermatophyta</taxon>
        <taxon>Magnoliopsida</taxon>
        <taxon>eudicotyledons</taxon>
        <taxon>Gunneridae</taxon>
        <taxon>Pentapetalae</taxon>
        <taxon>rosids</taxon>
        <taxon>fabids</taxon>
        <taxon>Fabales</taxon>
        <taxon>Fabaceae</taxon>
        <taxon>Papilionoideae</taxon>
        <taxon>50 kb inversion clade</taxon>
        <taxon>NPAAA clade</taxon>
        <taxon>indigoferoid/millettioid clade</taxon>
        <taxon>Phaseoleae</taxon>
        <taxon>Vigna</taxon>
    </lineage>
</organism>
<dbReference type="AlphaFoldDB" id="A0A4D6N7R6"/>
<proteinExistence type="predicted"/>
<accession>A0A4D6N7R6</accession>
<keyword evidence="2" id="KW-1185">Reference proteome</keyword>
<dbReference type="Proteomes" id="UP000501690">
    <property type="component" value="Linkage Group LG10"/>
</dbReference>
<evidence type="ECO:0000313" key="2">
    <source>
        <dbReference type="Proteomes" id="UP000501690"/>
    </source>
</evidence>
<name>A0A4D6N7R6_VIGUN</name>
<sequence>MLARVKGWVEYSRVKTNPYISQKHKIPPLQLNRLAVHSLPPGAICQISHWKHSRSQPLGGSLAPAWRHTRKRGPVAIFWYTAWRLMTYRQADVLRSTSWAIFKSVSGWPISPISSNPNPYSRLASHSHSLLSLLPNP</sequence>
<evidence type="ECO:0000313" key="1">
    <source>
        <dbReference type="EMBL" id="QCE09893.1"/>
    </source>
</evidence>
<reference evidence="1 2" key="1">
    <citation type="submission" date="2019-04" db="EMBL/GenBank/DDBJ databases">
        <title>An improved genome assembly and genetic linkage map for asparagus bean, Vigna unguiculata ssp. sesquipedialis.</title>
        <authorList>
            <person name="Xia Q."/>
            <person name="Zhang R."/>
            <person name="Dong Y."/>
        </authorList>
    </citation>
    <scope>NUCLEOTIDE SEQUENCE [LARGE SCALE GENOMIC DNA]</scope>
    <source>
        <tissue evidence="1">Leaf</tissue>
    </source>
</reference>
<dbReference type="EMBL" id="CP039354">
    <property type="protein sequence ID" value="QCE09893.1"/>
    <property type="molecule type" value="Genomic_DNA"/>
</dbReference>
<protein>
    <submittedName>
        <fullName evidence="1">Uncharacterized protein</fullName>
    </submittedName>
</protein>
<gene>
    <name evidence="1" type="ORF">DEO72_LG10g1116</name>
</gene>